<dbReference type="PROSITE" id="PS51257">
    <property type="entry name" value="PROKAR_LIPOPROTEIN"/>
    <property type="match status" value="1"/>
</dbReference>
<dbReference type="RefSeq" id="WP_194097157.1">
    <property type="nucleotide sequence ID" value="NZ_JADFTZ010000007.1"/>
</dbReference>
<dbReference type="Proteomes" id="UP000656274">
    <property type="component" value="Unassembled WGS sequence"/>
</dbReference>
<proteinExistence type="predicted"/>
<evidence type="ECO:0008006" key="3">
    <source>
        <dbReference type="Google" id="ProtNLM"/>
    </source>
</evidence>
<comment type="caution">
    <text evidence="1">The sequence shown here is derived from an EMBL/GenBank/DDBJ whole genome shotgun (WGS) entry which is preliminary data.</text>
</comment>
<keyword evidence="2" id="KW-1185">Reference proteome</keyword>
<organism evidence="1 2">
    <name type="scientific">Flavobacterium proteolyticum</name>
    <dbReference type="NCBI Taxonomy" id="2911683"/>
    <lineage>
        <taxon>Bacteria</taxon>
        <taxon>Pseudomonadati</taxon>
        <taxon>Bacteroidota</taxon>
        <taxon>Flavobacteriia</taxon>
        <taxon>Flavobacteriales</taxon>
        <taxon>Flavobacteriaceae</taxon>
        <taxon>Flavobacterium</taxon>
    </lineage>
</organism>
<accession>A0ABR9WUW4</accession>
<protein>
    <recommendedName>
        <fullName evidence="3">Lipoprotein</fullName>
    </recommendedName>
</protein>
<name>A0ABR9WUW4_9FLAO</name>
<evidence type="ECO:0000313" key="2">
    <source>
        <dbReference type="Proteomes" id="UP000656274"/>
    </source>
</evidence>
<dbReference type="EMBL" id="JADFTZ010000007">
    <property type="protein sequence ID" value="MBE9577419.1"/>
    <property type="molecule type" value="Genomic_DNA"/>
</dbReference>
<sequence length="127" mass="15226">MERLIKFFILFLILLLTGCLHQEKIQGFIKVEDEITADTIESVTINRGILTLNKKYTLFSNCFLIYKDSFPKWIEDYGEPDIKSDDYFFEPFITDIKPPYVIYKFKNEKYFYIIKNNDTLKFELGDF</sequence>
<evidence type="ECO:0000313" key="1">
    <source>
        <dbReference type="EMBL" id="MBE9577419.1"/>
    </source>
</evidence>
<gene>
    <name evidence="1" type="ORF">IM755_11940</name>
</gene>
<reference evidence="1 2" key="1">
    <citation type="submission" date="2020-10" db="EMBL/GenBank/DDBJ databases">
        <title>The genome sequence of Flavobacterium aquaticum 1Y8A.</title>
        <authorList>
            <person name="Liu Y."/>
        </authorList>
    </citation>
    <scope>NUCLEOTIDE SEQUENCE [LARGE SCALE GENOMIC DNA]</scope>
    <source>
        <strain evidence="1 2">1Y8A</strain>
    </source>
</reference>